<dbReference type="EMBL" id="LAZR01016138">
    <property type="protein sequence ID" value="KKM05793.1"/>
    <property type="molecule type" value="Genomic_DNA"/>
</dbReference>
<feature type="region of interest" description="Disordered" evidence="1">
    <location>
        <begin position="1"/>
        <end position="22"/>
    </location>
</feature>
<evidence type="ECO:0000259" key="3">
    <source>
        <dbReference type="Pfam" id="PF13828"/>
    </source>
</evidence>
<feature type="domain" description="DUF4190" evidence="3">
    <location>
        <begin position="28"/>
        <end position="98"/>
    </location>
</feature>
<protein>
    <recommendedName>
        <fullName evidence="3">DUF4190 domain-containing protein</fullName>
    </recommendedName>
</protein>
<evidence type="ECO:0000256" key="2">
    <source>
        <dbReference type="SAM" id="Phobius"/>
    </source>
</evidence>
<comment type="caution">
    <text evidence="4">The sequence shown here is derived from an EMBL/GenBank/DDBJ whole genome shotgun (WGS) entry which is preliminary data.</text>
</comment>
<reference evidence="4" key="1">
    <citation type="journal article" date="2015" name="Nature">
        <title>Complex archaea that bridge the gap between prokaryotes and eukaryotes.</title>
        <authorList>
            <person name="Spang A."/>
            <person name="Saw J.H."/>
            <person name="Jorgensen S.L."/>
            <person name="Zaremba-Niedzwiedzka K."/>
            <person name="Martijn J."/>
            <person name="Lind A.E."/>
            <person name="van Eijk R."/>
            <person name="Schleper C."/>
            <person name="Guy L."/>
            <person name="Ettema T.J."/>
        </authorList>
    </citation>
    <scope>NUCLEOTIDE SEQUENCE</scope>
</reference>
<proteinExistence type="predicted"/>
<evidence type="ECO:0000313" key="4">
    <source>
        <dbReference type="EMBL" id="KKM05793.1"/>
    </source>
</evidence>
<organism evidence="4">
    <name type="scientific">marine sediment metagenome</name>
    <dbReference type="NCBI Taxonomy" id="412755"/>
    <lineage>
        <taxon>unclassified sequences</taxon>
        <taxon>metagenomes</taxon>
        <taxon>ecological metagenomes</taxon>
    </lineage>
</organism>
<feature type="transmembrane region" description="Helical" evidence="2">
    <location>
        <begin position="28"/>
        <end position="61"/>
    </location>
</feature>
<dbReference type="Pfam" id="PF13828">
    <property type="entry name" value="DUF4190"/>
    <property type="match status" value="1"/>
</dbReference>
<evidence type="ECO:0000256" key="1">
    <source>
        <dbReference type="SAM" id="MobiDB-lite"/>
    </source>
</evidence>
<keyword evidence="2" id="KW-0472">Membrane</keyword>
<gene>
    <name evidence="4" type="ORF">LCGC14_1750480</name>
</gene>
<dbReference type="AlphaFoldDB" id="A0A0F9K3K4"/>
<accession>A0A0F9K3K4</accession>
<feature type="transmembrane region" description="Helical" evidence="2">
    <location>
        <begin position="82"/>
        <end position="108"/>
    </location>
</feature>
<name>A0A0F9K3K4_9ZZZZ</name>
<sequence>MAEENNKTPEVPPQPSQPVAPKQSASGLAVASLVLGIIGIIMICCCYYLAGPLGIVAWVLGQIERNNIKRGESPQAGMGMATAGWILGIITTALFALFLILAVIISIFDIGLNLPLRGLKR</sequence>
<keyword evidence="2" id="KW-0812">Transmembrane</keyword>
<keyword evidence="2" id="KW-1133">Transmembrane helix</keyword>
<dbReference type="InterPro" id="IPR025241">
    <property type="entry name" value="DUF4190"/>
</dbReference>